<name>A0A2X0MMN2_9BASI</name>
<dbReference type="GO" id="GO:0000278">
    <property type="term" value="P:mitotic cell cycle"/>
    <property type="evidence" value="ECO:0007669"/>
    <property type="project" value="InterPro"/>
</dbReference>
<feature type="region of interest" description="Disordered" evidence="18">
    <location>
        <begin position="1"/>
        <end position="25"/>
    </location>
</feature>
<dbReference type="GO" id="GO:1990023">
    <property type="term" value="C:mitotic spindle midzone"/>
    <property type="evidence" value="ECO:0007669"/>
    <property type="project" value="TreeGrafter"/>
</dbReference>
<keyword evidence="20" id="KW-1185">Reference proteome</keyword>
<evidence type="ECO:0000256" key="14">
    <source>
        <dbReference type="ARBA" id="ARBA00023242"/>
    </source>
</evidence>
<organism evidence="19 20">
    <name type="scientific">Microbotryum silenes-dioicae</name>
    <dbReference type="NCBI Taxonomy" id="796604"/>
    <lineage>
        <taxon>Eukaryota</taxon>
        <taxon>Fungi</taxon>
        <taxon>Dikarya</taxon>
        <taxon>Basidiomycota</taxon>
        <taxon>Pucciniomycotina</taxon>
        <taxon>Microbotryomycetes</taxon>
        <taxon>Microbotryales</taxon>
        <taxon>Microbotryaceae</taxon>
        <taxon>Microbotryum</taxon>
    </lineage>
</organism>
<dbReference type="Pfam" id="PF08654">
    <property type="entry name" value="DASH_Dad2"/>
    <property type="match status" value="2"/>
</dbReference>
<dbReference type="AlphaFoldDB" id="A0A2X0MMN2"/>
<protein>
    <recommendedName>
        <fullName evidence="5">DASH complex subunit DAD2</fullName>
    </recommendedName>
    <alternativeName>
        <fullName evidence="17">Outer kinetochore protein DAD2</fullName>
    </alternativeName>
</protein>
<evidence type="ECO:0000256" key="9">
    <source>
        <dbReference type="ARBA" id="ARBA00022701"/>
    </source>
</evidence>
<keyword evidence="16" id="KW-0137">Centromere</keyword>
<feature type="region of interest" description="Disordered" evidence="18">
    <location>
        <begin position="162"/>
        <end position="185"/>
    </location>
</feature>
<evidence type="ECO:0000256" key="6">
    <source>
        <dbReference type="ARBA" id="ARBA00022454"/>
    </source>
</evidence>
<dbReference type="PANTHER" id="PTHR28036">
    <property type="entry name" value="DASH COMPLEX SUBUNIT DAD2"/>
    <property type="match status" value="1"/>
</dbReference>
<dbReference type="Proteomes" id="UP000249464">
    <property type="component" value="Unassembled WGS sequence"/>
</dbReference>
<dbReference type="GO" id="GO:0042729">
    <property type="term" value="C:DASH complex"/>
    <property type="evidence" value="ECO:0007669"/>
    <property type="project" value="InterPro"/>
</dbReference>
<dbReference type="GO" id="GO:0051301">
    <property type="term" value="P:cell division"/>
    <property type="evidence" value="ECO:0007669"/>
    <property type="project" value="UniProtKB-KW"/>
</dbReference>
<keyword evidence="7" id="KW-0963">Cytoplasm</keyword>
<evidence type="ECO:0000256" key="12">
    <source>
        <dbReference type="ARBA" id="ARBA00022838"/>
    </source>
</evidence>
<evidence type="ECO:0000256" key="16">
    <source>
        <dbReference type="ARBA" id="ARBA00023328"/>
    </source>
</evidence>
<evidence type="ECO:0000256" key="18">
    <source>
        <dbReference type="SAM" id="MobiDB-lite"/>
    </source>
</evidence>
<keyword evidence="11" id="KW-0159">Chromosome partition</keyword>
<keyword evidence="9" id="KW-0493">Microtubule</keyword>
<evidence type="ECO:0000256" key="2">
    <source>
        <dbReference type="ARBA" id="ARBA00004186"/>
    </source>
</evidence>
<dbReference type="EMBL" id="FQNC01000081">
    <property type="protein sequence ID" value="SGZ15784.1"/>
    <property type="molecule type" value="Genomic_DNA"/>
</dbReference>
<dbReference type="GO" id="GO:0044732">
    <property type="term" value="C:mitotic spindle pole body"/>
    <property type="evidence" value="ECO:0007669"/>
    <property type="project" value="TreeGrafter"/>
</dbReference>
<evidence type="ECO:0000256" key="8">
    <source>
        <dbReference type="ARBA" id="ARBA00022618"/>
    </source>
</evidence>
<evidence type="ECO:0000256" key="1">
    <source>
        <dbReference type="ARBA" id="ARBA00004123"/>
    </source>
</evidence>
<comment type="similarity">
    <text evidence="4">Belongs to the DASH complex DAD2 family.</text>
</comment>
<evidence type="ECO:0000256" key="4">
    <source>
        <dbReference type="ARBA" id="ARBA00005501"/>
    </source>
</evidence>
<keyword evidence="13" id="KW-0206">Cytoskeleton</keyword>
<dbReference type="InterPro" id="IPR013963">
    <property type="entry name" value="DASH_Dad2"/>
</dbReference>
<sequence length="185" mass="20834">MSYHHHPRASSLLPTESHHSSGFTPSMQRLMDKQREYEAFYKIHQQSQQLLDFLSQFSDQYMVLDGGSEGQSRVQRWRSLTHCWLGVPRDHATRRVGKGAARPDFGVLTVVLFPAVGDVVEHWQTAFRATHLALASLEQQRKEAEASETSTHNLLPERLVRIPVATPNEVDDPAAASYDPAESSS</sequence>
<evidence type="ECO:0000256" key="13">
    <source>
        <dbReference type="ARBA" id="ARBA00023212"/>
    </source>
</evidence>
<reference evidence="19 20" key="1">
    <citation type="submission" date="2016-11" db="EMBL/GenBank/DDBJ databases">
        <authorList>
            <person name="Jaros S."/>
            <person name="Januszkiewicz K."/>
            <person name="Wedrychowicz H."/>
        </authorList>
    </citation>
    <scope>NUCLEOTIDE SEQUENCE [LARGE SCALE GENOMIC DNA]</scope>
</reference>
<keyword evidence="8" id="KW-0132">Cell division</keyword>
<evidence type="ECO:0000256" key="5">
    <source>
        <dbReference type="ARBA" id="ARBA00020260"/>
    </source>
</evidence>
<keyword evidence="10" id="KW-0498">Mitosis</keyword>
<evidence type="ECO:0000256" key="15">
    <source>
        <dbReference type="ARBA" id="ARBA00023306"/>
    </source>
</evidence>
<dbReference type="PANTHER" id="PTHR28036:SF1">
    <property type="entry name" value="DASH COMPLEX SUBUNIT DAD2"/>
    <property type="match status" value="1"/>
</dbReference>
<keyword evidence="15" id="KW-0131">Cell cycle</keyword>
<gene>
    <name evidence="19" type="primary">BQ5605_C029g10700</name>
    <name evidence="19" type="ORF">BQ5605_C029G10700</name>
</gene>
<evidence type="ECO:0000256" key="10">
    <source>
        <dbReference type="ARBA" id="ARBA00022776"/>
    </source>
</evidence>
<evidence type="ECO:0000313" key="19">
    <source>
        <dbReference type="EMBL" id="SGZ15784.1"/>
    </source>
</evidence>
<accession>A0A2X0MMN2</accession>
<proteinExistence type="inferred from homology"/>
<keyword evidence="14" id="KW-0539">Nucleus</keyword>
<evidence type="ECO:0000256" key="11">
    <source>
        <dbReference type="ARBA" id="ARBA00022829"/>
    </source>
</evidence>
<evidence type="ECO:0000256" key="7">
    <source>
        <dbReference type="ARBA" id="ARBA00022490"/>
    </source>
</evidence>
<evidence type="ECO:0000256" key="3">
    <source>
        <dbReference type="ARBA" id="ARBA00004629"/>
    </source>
</evidence>
<dbReference type="GO" id="GO:0008608">
    <property type="term" value="P:attachment of spindle microtubules to kinetochore"/>
    <property type="evidence" value="ECO:0007669"/>
    <property type="project" value="TreeGrafter"/>
</dbReference>
<evidence type="ECO:0000256" key="17">
    <source>
        <dbReference type="ARBA" id="ARBA00030568"/>
    </source>
</evidence>
<evidence type="ECO:0000313" key="20">
    <source>
        <dbReference type="Proteomes" id="UP000249464"/>
    </source>
</evidence>
<comment type="subcellular location">
    <subcellularLocation>
        <location evidence="3">Chromosome</location>
        <location evidence="3">Centromere</location>
        <location evidence="3">Kinetochore</location>
    </subcellularLocation>
    <subcellularLocation>
        <location evidence="2">Cytoplasm</location>
        <location evidence="2">Cytoskeleton</location>
        <location evidence="2">Spindle</location>
    </subcellularLocation>
    <subcellularLocation>
        <location evidence="1">Nucleus</location>
    </subcellularLocation>
</comment>
<keyword evidence="6" id="KW-0158">Chromosome</keyword>
<dbReference type="GO" id="GO:0005874">
    <property type="term" value="C:microtubule"/>
    <property type="evidence" value="ECO:0007669"/>
    <property type="project" value="UniProtKB-KW"/>
</dbReference>
<keyword evidence="12" id="KW-0995">Kinetochore</keyword>